<comment type="pathway">
    <text evidence="2">Cofactor biosynthesis; NAD(+) biosynthesis; nicotinate D-ribonucleotide from quinolinate: step 1/1.</text>
</comment>
<comment type="caution">
    <text evidence="13">The sequence shown here is derived from an EMBL/GenBank/DDBJ whole genome shotgun (WGS) entry which is preliminary data.</text>
</comment>
<dbReference type="Pfam" id="PF01729">
    <property type="entry name" value="QRPTase_C"/>
    <property type="match status" value="1"/>
</dbReference>
<name>A0ABW4W4Z2_9BACI</name>
<feature type="domain" description="Quinolinate phosphoribosyl transferase C-terminal" evidence="11">
    <location>
        <begin position="109"/>
        <end position="274"/>
    </location>
</feature>
<dbReference type="InterPro" id="IPR013785">
    <property type="entry name" value="Aldolase_TIM"/>
</dbReference>
<dbReference type="RefSeq" id="WP_377558031.1">
    <property type="nucleotide sequence ID" value="NZ_JBHUHQ010000019.1"/>
</dbReference>
<protein>
    <recommendedName>
        <fullName evidence="4">nicotinate-nucleotide diphosphorylase (carboxylating)</fullName>
        <ecNumber evidence="4">2.4.2.19</ecNumber>
    </recommendedName>
    <alternativeName>
        <fullName evidence="8">Quinolinate phosphoribosyltransferase [decarboxylating]</fullName>
    </alternativeName>
</protein>
<dbReference type="CDD" id="cd01572">
    <property type="entry name" value="QPRTase"/>
    <property type="match status" value="1"/>
</dbReference>
<evidence type="ECO:0000256" key="7">
    <source>
        <dbReference type="ARBA" id="ARBA00022679"/>
    </source>
</evidence>
<comment type="function">
    <text evidence="1">Involved in the catabolism of quinolinic acid (QA).</text>
</comment>
<dbReference type="GO" id="GO:0004514">
    <property type="term" value="F:nicotinate-nucleotide diphosphorylase (carboxylating) activity"/>
    <property type="evidence" value="ECO:0007669"/>
    <property type="project" value="UniProtKB-EC"/>
</dbReference>
<evidence type="ECO:0000313" key="13">
    <source>
        <dbReference type="EMBL" id="MFD2045390.1"/>
    </source>
</evidence>
<dbReference type="Gene3D" id="3.90.1170.20">
    <property type="entry name" value="Quinolinate phosphoribosyl transferase, N-terminal domain"/>
    <property type="match status" value="1"/>
</dbReference>
<dbReference type="PIRSF" id="PIRSF006250">
    <property type="entry name" value="NadC_ModD"/>
    <property type="match status" value="1"/>
</dbReference>
<feature type="domain" description="Quinolinate phosphoribosyl transferase N-terminal" evidence="12">
    <location>
        <begin position="22"/>
        <end position="107"/>
    </location>
</feature>
<dbReference type="InterPro" id="IPR002638">
    <property type="entry name" value="Quinolinate_PRibosylTrfase_C"/>
</dbReference>
<sequence>MNQIKLRKMLQSFLLEDIGEQDITSNAIFPLDEVGKGLLIAKEDGIFCGVEIIKEAYHLLDPQIEINVHYTDGSRISSGDVIGEVFGPIAHLLTGERVILNIIQRMSGIATMTNRCVEQLNDPSIQICDTRKTAPGLRMLDKYAVVTGGGKNHRHGLYDGVMIKDNHISFCGSITKAVQNIHSNIGHMVKVEVETETKEEVLEAVEAGADVIMFDNRSPEEIKEFQELVPDSIVTEASGGIDLDSLPTYAGTGVNYISLGFLTHSVKALDISLQVKEGNKK</sequence>
<evidence type="ECO:0000259" key="11">
    <source>
        <dbReference type="Pfam" id="PF01729"/>
    </source>
</evidence>
<keyword evidence="14" id="KW-1185">Reference proteome</keyword>
<evidence type="ECO:0000256" key="1">
    <source>
        <dbReference type="ARBA" id="ARBA00003237"/>
    </source>
</evidence>
<accession>A0ABW4W4Z2</accession>
<proteinExistence type="inferred from homology"/>
<dbReference type="InterPro" id="IPR022412">
    <property type="entry name" value="Quinolinate_PRibosylTrfase_N"/>
</dbReference>
<evidence type="ECO:0000256" key="10">
    <source>
        <dbReference type="PIRNR" id="PIRNR006250"/>
    </source>
</evidence>
<evidence type="ECO:0000256" key="3">
    <source>
        <dbReference type="ARBA" id="ARBA00009400"/>
    </source>
</evidence>
<dbReference type="EMBL" id="JBHUHQ010000019">
    <property type="protein sequence ID" value="MFD2045390.1"/>
    <property type="molecule type" value="Genomic_DNA"/>
</dbReference>
<evidence type="ECO:0000256" key="8">
    <source>
        <dbReference type="ARBA" id="ARBA00033102"/>
    </source>
</evidence>
<dbReference type="Pfam" id="PF02749">
    <property type="entry name" value="QRPTase_N"/>
    <property type="match status" value="1"/>
</dbReference>
<dbReference type="Gene3D" id="3.20.20.70">
    <property type="entry name" value="Aldolase class I"/>
    <property type="match status" value="1"/>
</dbReference>
<dbReference type="NCBIfam" id="TIGR00078">
    <property type="entry name" value="nadC"/>
    <property type="match status" value="1"/>
</dbReference>
<comment type="catalytic activity">
    <reaction evidence="9">
        <text>nicotinate beta-D-ribonucleotide + CO2 + diphosphate = quinolinate + 5-phospho-alpha-D-ribose 1-diphosphate + 2 H(+)</text>
        <dbReference type="Rhea" id="RHEA:12733"/>
        <dbReference type="ChEBI" id="CHEBI:15378"/>
        <dbReference type="ChEBI" id="CHEBI:16526"/>
        <dbReference type="ChEBI" id="CHEBI:29959"/>
        <dbReference type="ChEBI" id="CHEBI:33019"/>
        <dbReference type="ChEBI" id="CHEBI:57502"/>
        <dbReference type="ChEBI" id="CHEBI:58017"/>
        <dbReference type="EC" id="2.4.2.19"/>
    </reaction>
</comment>
<gene>
    <name evidence="13" type="primary">nadC</name>
    <name evidence="13" type="ORF">ACFSJF_14010</name>
</gene>
<keyword evidence="6 10" id="KW-0328">Glycosyltransferase</keyword>
<evidence type="ECO:0000256" key="5">
    <source>
        <dbReference type="ARBA" id="ARBA00022642"/>
    </source>
</evidence>
<dbReference type="Proteomes" id="UP001597383">
    <property type="component" value="Unassembled WGS sequence"/>
</dbReference>
<dbReference type="InterPro" id="IPR027277">
    <property type="entry name" value="NadC/ModD"/>
</dbReference>
<evidence type="ECO:0000256" key="2">
    <source>
        <dbReference type="ARBA" id="ARBA00004893"/>
    </source>
</evidence>
<dbReference type="SUPFAM" id="SSF51690">
    <property type="entry name" value="Nicotinate/Quinolinate PRTase C-terminal domain-like"/>
    <property type="match status" value="1"/>
</dbReference>
<organism evidence="13 14">
    <name type="scientific">Ornithinibacillus salinisoli</name>
    <dbReference type="NCBI Taxonomy" id="1848459"/>
    <lineage>
        <taxon>Bacteria</taxon>
        <taxon>Bacillati</taxon>
        <taxon>Bacillota</taxon>
        <taxon>Bacilli</taxon>
        <taxon>Bacillales</taxon>
        <taxon>Bacillaceae</taxon>
        <taxon>Ornithinibacillus</taxon>
    </lineage>
</organism>
<dbReference type="SUPFAM" id="SSF54675">
    <property type="entry name" value="Nicotinate/Quinolinate PRTase N-terminal domain-like"/>
    <property type="match status" value="1"/>
</dbReference>
<evidence type="ECO:0000256" key="4">
    <source>
        <dbReference type="ARBA" id="ARBA00011944"/>
    </source>
</evidence>
<evidence type="ECO:0000259" key="12">
    <source>
        <dbReference type="Pfam" id="PF02749"/>
    </source>
</evidence>
<dbReference type="EC" id="2.4.2.19" evidence="4"/>
<dbReference type="InterPro" id="IPR036068">
    <property type="entry name" value="Nicotinate_pribotase-like_C"/>
</dbReference>
<dbReference type="InterPro" id="IPR004393">
    <property type="entry name" value="NadC"/>
</dbReference>
<keyword evidence="7 10" id="KW-0808">Transferase</keyword>
<evidence type="ECO:0000313" key="14">
    <source>
        <dbReference type="Proteomes" id="UP001597383"/>
    </source>
</evidence>
<evidence type="ECO:0000256" key="9">
    <source>
        <dbReference type="ARBA" id="ARBA00047445"/>
    </source>
</evidence>
<evidence type="ECO:0000256" key="6">
    <source>
        <dbReference type="ARBA" id="ARBA00022676"/>
    </source>
</evidence>
<comment type="similarity">
    <text evidence="3 10">Belongs to the NadC/ModD family.</text>
</comment>
<reference evidence="14" key="1">
    <citation type="journal article" date="2019" name="Int. J. Syst. Evol. Microbiol.">
        <title>The Global Catalogue of Microorganisms (GCM) 10K type strain sequencing project: providing services to taxonomists for standard genome sequencing and annotation.</title>
        <authorList>
            <consortium name="The Broad Institute Genomics Platform"/>
            <consortium name="The Broad Institute Genome Sequencing Center for Infectious Disease"/>
            <person name="Wu L."/>
            <person name="Ma J."/>
        </authorList>
    </citation>
    <scope>NUCLEOTIDE SEQUENCE [LARGE SCALE GENOMIC DNA]</scope>
    <source>
        <strain evidence="14">R28</strain>
    </source>
</reference>
<dbReference type="InterPro" id="IPR037128">
    <property type="entry name" value="Quinolinate_PRibosylTase_N_sf"/>
</dbReference>
<keyword evidence="5" id="KW-0662">Pyridine nucleotide biosynthesis</keyword>
<dbReference type="PANTHER" id="PTHR32179:SF3">
    <property type="entry name" value="NICOTINATE-NUCLEOTIDE PYROPHOSPHORYLASE [CARBOXYLATING]"/>
    <property type="match status" value="1"/>
</dbReference>
<dbReference type="PANTHER" id="PTHR32179">
    <property type="entry name" value="NICOTINATE-NUCLEOTIDE PYROPHOSPHORYLASE [CARBOXYLATING]"/>
    <property type="match status" value="1"/>
</dbReference>